<comment type="similarity">
    <text evidence="1">Belongs to the universal stress protein A family.</text>
</comment>
<protein>
    <submittedName>
        <fullName evidence="3">Universal stress protein</fullName>
    </submittedName>
</protein>
<dbReference type="Gene3D" id="3.40.50.620">
    <property type="entry name" value="HUPs"/>
    <property type="match status" value="2"/>
</dbReference>
<dbReference type="EMBL" id="AP022583">
    <property type="protein sequence ID" value="BBY08236.1"/>
    <property type="molecule type" value="Genomic_DNA"/>
</dbReference>
<evidence type="ECO:0000256" key="1">
    <source>
        <dbReference type="ARBA" id="ARBA00008791"/>
    </source>
</evidence>
<dbReference type="KEGG" id="mnv:MNVI_35540"/>
<name>A0A7I7PI26_9MYCO</name>
<dbReference type="OrthoDB" id="3174546at2"/>
<reference evidence="4 5" key="1">
    <citation type="submission" date="2017-02" db="EMBL/GenBank/DDBJ databases">
        <title>The new phylogeny of genus Mycobacterium.</title>
        <authorList>
            <person name="Tortoli E."/>
            <person name="Trovato A."/>
            <person name="Cirillo D.M."/>
        </authorList>
    </citation>
    <scope>NUCLEOTIDE SEQUENCE [LARGE SCALE GENOMIC DNA]</scope>
    <source>
        <strain evidence="4 5">DSM 45145</strain>
    </source>
</reference>
<evidence type="ECO:0000313" key="4">
    <source>
        <dbReference type="EMBL" id="ORB11209.1"/>
    </source>
</evidence>
<evidence type="ECO:0000259" key="2">
    <source>
        <dbReference type="Pfam" id="PF00582"/>
    </source>
</evidence>
<dbReference type="RefSeq" id="WP_083089755.1">
    <property type="nucleotide sequence ID" value="NZ_AP022583.1"/>
</dbReference>
<evidence type="ECO:0000313" key="6">
    <source>
        <dbReference type="Proteomes" id="UP000466894"/>
    </source>
</evidence>
<dbReference type="PRINTS" id="PR01438">
    <property type="entry name" value="UNVRSLSTRESS"/>
</dbReference>
<evidence type="ECO:0000313" key="5">
    <source>
        <dbReference type="Proteomes" id="UP000192374"/>
    </source>
</evidence>
<proteinExistence type="inferred from homology"/>
<dbReference type="EMBL" id="MVIC01000058">
    <property type="protein sequence ID" value="ORB11209.1"/>
    <property type="molecule type" value="Genomic_DNA"/>
</dbReference>
<feature type="domain" description="UspA" evidence="2">
    <location>
        <begin position="159"/>
        <end position="291"/>
    </location>
</feature>
<gene>
    <name evidence="4" type="ORF">BST37_20430</name>
    <name evidence="3" type="ORF">MNVI_35540</name>
</gene>
<evidence type="ECO:0000313" key="3">
    <source>
        <dbReference type="EMBL" id="BBY08236.1"/>
    </source>
</evidence>
<organism evidence="3 6">
    <name type="scientific">Mycobacterium noviomagense</name>
    <dbReference type="NCBI Taxonomy" id="459858"/>
    <lineage>
        <taxon>Bacteria</taxon>
        <taxon>Bacillati</taxon>
        <taxon>Actinomycetota</taxon>
        <taxon>Actinomycetes</taxon>
        <taxon>Mycobacteriales</taxon>
        <taxon>Mycobacteriaceae</taxon>
        <taxon>Mycobacterium</taxon>
    </lineage>
</organism>
<keyword evidence="5" id="KW-1185">Reference proteome</keyword>
<dbReference type="AlphaFoldDB" id="A0A7I7PI26"/>
<reference evidence="3" key="3">
    <citation type="submission" date="2020-02" db="EMBL/GenBank/DDBJ databases">
        <authorList>
            <person name="Matsumoto Y."/>
            <person name="Motooka D."/>
            <person name="Nakamura S."/>
        </authorList>
    </citation>
    <scope>NUCLEOTIDE SEQUENCE</scope>
    <source>
        <strain evidence="3">JCM 16367</strain>
    </source>
</reference>
<dbReference type="Pfam" id="PF00582">
    <property type="entry name" value="Usp"/>
    <property type="match status" value="2"/>
</dbReference>
<dbReference type="InterPro" id="IPR006015">
    <property type="entry name" value="Universal_stress_UspA"/>
</dbReference>
<sequence>MAESTTEYGILVGVDGSAESDAAVRWASREAVMRAERITLMHVVGLIPDWPSPSRQAQISAQREQNAGNVIEQAHKAVLASVTEPQSLDLRTEVIHSDIVRALVSASAQATMTVAGSRGMDAFGRFLLGSVSNGLLHHAYGAVAIIRDDDAMEVDQNAPVLVGIDGSAASEAATALAFDEASLRGVPLVALHAWSDVGVFPILGMDWRDYEAQGERVLAKRLTGWQERYPDVKVHRRLVCDKPARWLLEESRRAQLVVVGSCGRGGFPGKLLGSVSSAVAHSAEVPVIVVRPRLGEA</sequence>
<dbReference type="SUPFAM" id="SSF52402">
    <property type="entry name" value="Adenine nucleotide alpha hydrolases-like"/>
    <property type="match status" value="2"/>
</dbReference>
<dbReference type="InterPro" id="IPR006016">
    <property type="entry name" value="UspA"/>
</dbReference>
<dbReference type="PANTHER" id="PTHR46268:SF6">
    <property type="entry name" value="UNIVERSAL STRESS PROTEIN UP12"/>
    <property type="match status" value="1"/>
</dbReference>
<dbReference type="InterPro" id="IPR014729">
    <property type="entry name" value="Rossmann-like_a/b/a_fold"/>
</dbReference>
<feature type="domain" description="UspA" evidence="2">
    <location>
        <begin position="10"/>
        <end position="147"/>
    </location>
</feature>
<dbReference type="Proteomes" id="UP000466894">
    <property type="component" value="Chromosome"/>
</dbReference>
<dbReference type="PANTHER" id="PTHR46268">
    <property type="entry name" value="STRESS RESPONSE PROTEIN NHAX"/>
    <property type="match status" value="1"/>
</dbReference>
<accession>A0A7I7PI26</accession>
<reference evidence="3 6" key="2">
    <citation type="journal article" date="2019" name="Emerg. Microbes Infect.">
        <title>Comprehensive subspecies identification of 175 nontuberculous mycobacteria species based on 7547 genomic profiles.</title>
        <authorList>
            <person name="Matsumoto Y."/>
            <person name="Kinjo T."/>
            <person name="Motooka D."/>
            <person name="Nabeya D."/>
            <person name="Jung N."/>
            <person name="Uechi K."/>
            <person name="Horii T."/>
            <person name="Iida T."/>
            <person name="Fujita J."/>
            <person name="Nakamura S."/>
        </authorList>
    </citation>
    <scope>NUCLEOTIDE SEQUENCE [LARGE SCALE GENOMIC DNA]</scope>
    <source>
        <strain evidence="3 6">JCM 16367</strain>
    </source>
</reference>
<dbReference type="Proteomes" id="UP000192374">
    <property type="component" value="Unassembled WGS sequence"/>
</dbReference>